<name>A0A9D2M559_9FIRM</name>
<reference evidence="1" key="2">
    <citation type="submission" date="2021-04" db="EMBL/GenBank/DDBJ databases">
        <authorList>
            <person name="Gilroy R."/>
        </authorList>
    </citation>
    <scope>NUCLEOTIDE SEQUENCE</scope>
    <source>
        <strain evidence="1">ChiBcec8-13705</strain>
    </source>
</reference>
<reference evidence="1" key="1">
    <citation type="journal article" date="2021" name="PeerJ">
        <title>Extensive microbial diversity within the chicken gut microbiome revealed by metagenomics and culture.</title>
        <authorList>
            <person name="Gilroy R."/>
            <person name="Ravi A."/>
            <person name="Getino M."/>
            <person name="Pursley I."/>
            <person name="Horton D.L."/>
            <person name="Alikhan N.F."/>
            <person name="Baker D."/>
            <person name="Gharbi K."/>
            <person name="Hall N."/>
            <person name="Watson M."/>
            <person name="Adriaenssens E.M."/>
            <person name="Foster-Nyarko E."/>
            <person name="Jarju S."/>
            <person name="Secka A."/>
            <person name="Antonio M."/>
            <person name="Oren A."/>
            <person name="Chaudhuri R.R."/>
            <person name="La Ragione R."/>
            <person name="Hildebrand F."/>
            <person name="Pallen M.J."/>
        </authorList>
    </citation>
    <scope>NUCLEOTIDE SEQUENCE</scope>
    <source>
        <strain evidence="1">ChiBcec8-13705</strain>
    </source>
</reference>
<gene>
    <name evidence="1" type="ORF">H9945_00075</name>
</gene>
<dbReference type="Proteomes" id="UP000886803">
    <property type="component" value="Unassembled WGS sequence"/>
</dbReference>
<proteinExistence type="predicted"/>
<comment type="caution">
    <text evidence="1">The sequence shown here is derived from an EMBL/GenBank/DDBJ whole genome shotgun (WGS) entry which is preliminary data.</text>
</comment>
<protein>
    <submittedName>
        <fullName evidence="1">Rhamnan synthesis F family protein</fullName>
    </submittedName>
</protein>
<evidence type="ECO:0000313" key="1">
    <source>
        <dbReference type="EMBL" id="HJB40874.1"/>
    </source>
</evidence>
<organism evidence="1 2">
    <name type="scientific">Candidatus Gemmiger avicola</name>
    <dbReference type="NCBI Taxonomy" id="2838605"/>
    <lineage>
        <taxon>Bacteria</taxon>
        <taxon>Bacillati</taxon>
        <taxon>Bacillota</taxon>
        <taxon>Clostridia</taxon>
        <taxon>Eubacteriales</taxon>
        <taxon>Gemmiger</taxon>
    </lineage>
</organism>
<sequence>MRIRLVIYFHYDPRGQADTACRFAVQAVQEAAQAVLFVTNGKLNPESRAWAETRPGLTLLERENTGFDVGAYKAALQAIGREGLEAYDEIVLMNYTLAGPVRPLAGFFAAMEGKDLDFWGLSRHYAMRSRRFGGKNGVVPEHIQSHLIAVRRQMYADFWAYWQNIPLPQSYEKSVACHEARFTAHFAALGYRWDTYLDGERWRGVFLNPIMACPARLIAEEDCPFFKRRSFFTPYGDELRRTDGLAARRLCDLLRAEGGYPIGELLRSLLPGAVLADFCCSLHLRAVLPAASGAPVQKLAPGRGMQRLEPGRFYWIELPLPAAEPAATYEAAARWDAAQASAAAAWLAARPLIGVIGPALPPFPGCTAGRQAAWRQAAPAVAAAAKEYGVPLSSEAPPLPAGCAVLRGDAFPGGLPPYETLAEAWALPLAAQAAGYATALADDPAALAARADNEPLLLRPQFEPAAALHALARSLRRRKGEEDAL</sequence>
<evidence type="ECO:0000313" key="2">
    <source>
        <dbReference type="Proteomes" id="UP000886803"/>
    </source>
</evidence>
<dbReference type="AlphaFoldDB" id="A0A9D2M559"/>
<dbReference type="Pfam" id="PF05045">
    <property type="entry name" value="RgpF"/>
    <property type="match status" value="1"/>
</dbReference>
<dbReference type="InterPro" id="IPR007739">
    <property type="entry name" value="RgpF"/>
</dbReference>
<dbReference type="EMBL" id="DWYG01000001">
    <property type="protein sequence ID" value="HJB40874.1"/>
    <property type="molecule type" value="Genomic_DNA"/>
</dbReference>
<accession>A0A9D2M559</accession>